<sequence>SVQEESVDRQHAGVEQRAHQEAHDHDDGPDGEARGRGALQTHPDLHGRPARQRGAAGGGSGGGGEGLELPGPEGRALHPAVPTDHRELPLRQSPERLGAHGHLSGLLPPDASLPQLPGGLHLQTHGPAQRHQG</sequence>
<gene>
    <name evidence="2" type="ORF">M9458_041020</name>
</gene>
<feature type="non-terminal residue" evidence="2">
    <location>
        <position position="1"/>
    </location>
</feature>
<organism evidence="2 3">
    <name type="scientific">Cirrhinus mrigala</name>
    <name type="common">Mrigala</name>
    <dbReference type="NCBI Taxonomy" id="683832"/>
    <lineage>
        <taxon>Eukaryota</taxon>
        <taxon>Metazoa</taxon>
        <taxon>Chordata</taxon>
        <taxon>Craniata</taxon>
        <taxon>Vertebrata</taxon>
        <taxon>Euteleostomi</taxon>
        <taxon>Actinopterygii</taxon>
        <taxon>Neopterygii</taxon>
        <taxon>Teleostei</taxon>
        <taxon>Ostariophysi</taxon>
        <taxon>Cypriniformes</taxon>
        <taxon>Cyprinidae</taxon>
        <taxon>Labeoninae</taxon>
        <taxon>Labeonini</taxon>
        <taxon>Cirrhinus</taxon>
    </lineage>
</organism>
<accession>A0ABD0NUZ5</accession>
<feature type="compositionally biased region" description="Basic and acidic residues" evidence="1">
    <location>
        <begin position="1"/>
        <end position="35"/>
    </location>
</feature>
<feature type="non-terminal residue" evidence="2">
    <location>
        <position position="133"/>
    </location>
</feature>
<dbReference type="EMBL" id="JAMKFB020000020">
    <property type="protein sequence ID" value="KAL0165267.1"/>
    <property type="molecule type" value="Genomic_DNA"/>
</dbReference>
<reference evidence="2 3" key="1">
    <citation type="submission" date="2024-05" db="EMBL/GenBank/DDBJ databases">
        <title>Genome sequencing and assembly of Indian major carp, Cirrhinus mrigala (Hamilton, 1822).</title>
        <authorList>
            <person name="Mohindra V."/>
            <person name="Chowdhury L.M."/>
            <person name="Lal K."/>
            <person name="Jena J.K."/>
        </authorList>
    </citation>
    <scope>NUCLEOTIDE SEQUENCE [LARGE SCALE GENOMIC DNA]</scope>
    <source>
        <strain evidence="2">CM1030</strain>
        <tissue evidence="2">Blood</tissue>
    </source>
</reference>
<name>A0ABD0NUZ5_CIRMR</name>
<dbReference type="Proteomes" id="UP001529510">
    <property type="component" value="Unassembled WGS sequence"/>
</dbReference>
<feature type="compositionally biased region" description="Gly residues" evidence="1">
    <location>
        <begin position="55"/>
        <end position="66"/>
    </location>
</feature>
<keyword evidence="3" id="KW-1185">Reference proteome</keyword>
<evidence type="ECO:0000256" key="1">
    <source>
        <dbReference type="SAM" id="MobiDB-lite"/>
    </source>
</evidence>
<feature type="compositionally biased region" description="Basic and acidic residues" evidence="1">
    <location>
        <begin position="83"/>
        <end position="98"/>
    </location>
</feature>
<dbReference type="AlphaFoldDB" id="A0ABD0NUZ5"/>
<evidence type="ECO:0000313" key="2">
    <source>
        <dbReference type="EMBL" id="KAL0165267.1"/>
    </source>
</evidence>
<evidence type="ECO:0000313" key="3">
    <source>
        <dbReference type="Proteomes" id="UP001529510"/>
    </source>
</evidence>
<proteinExistence type="predicted"/>
<feature type="region of interest" description="Disordered" evidence="1">
    <location>
        <begin position="1"/>
        <end position="133"/>
    </location>
</feature>
<protein>
    <submittedName>
        <fullName evidence="2">Uncharacterized protein</fullName>
    </submittedName>
</protein>
<comment type="caution">
    <text evidence="2">The sequence shown here is derived from an EMBL/GenBank/DDBJ whole genome shotgun (WGS) entry which is preliminary data.</text>
</comment>